<accession>A0A9J6PBB7</accession>
<sequence>MMETVNLYGLSEEQLMIRKNVLDLLERVLPREKIKALDKAGEFPFEAYQALADAGWMGLAYPEKFGGMGATNKDLAVLIEAMAYHYGGIATAYLTTIVYAGMHVCRHASDEVREEFLPKIMSGEVKLALGLTEPSAGSDAASIRTRAVRDGDEYVINGQKLYTTCAHVADYLVVVTKTKPDAGQRGMTIFLVDARQPGVTIRPLDMLGRHTTHANEVFLDNVRTPASWMIGEENCGWYNLMDCLNVERMCIAAVGAGNTFKVLDYALDYAKQREQFGKPITKFQAIQHKLADMRMMAETSRLFVYRVAELLDNGQPAVLETSMAKVIATENNFTCANMGLQILGGAGYTTAYDMEMFFRDSRIGPIGAGTSEIQRNIIAKMMGM</sequence>
<dbReference type="InterPro" id="IPR006091">
    <property type="entry name" value="Acyl-CoA_Oxase/DH_mid-dom"/>
</dbReference>
<comment type="cofactor">
    <cofactor evidence="1 6">
        <name>FAD</name>
        <dbReference type="ChEBI" id="CHEBI:57692"/>
    </cofactor>
</comment>
<dbReference type="InterPro" id="IPR006089">
    <property type="entry name" value="Acyl-CoA_DH_CS"/>
</dbReference>
<feature type="domain" description="Acyl-CoA dehydrogenase/oxidase C-terminal" evidence="7">
    <location>
        <begin position="235"/>
        <end position="382"/>
    </location>
</feature>
<dbReference type="Gene3D" id="1.20.140.10">
    <property type="entry name" value="Butyryl-CoA Dehydrogenase, subunit A, domain 3"/>
    <property type="match status" value="1"/>
</dbReference>
<evidence type="ECO:0000256" key="2">
    <source>
        <dbReference type="ARBA" id="ARBA00009347"/>
    </source>
</evidence>
<dbReference type="EMBL" id="JAMZFT010000001">
    <property type="protein sequence ID" value="MCP1335446.1"/>
    <property type="molecule type" value="Genomic_DNA"/>
</dbReference>
<dbReference type="FunFam" id="2.40.110.10:FF:000002">
    <property type="entry name" value="Acyl-CoA dehydrogenase fadE12"/>
    <property type="match status" value="1"/>
</dbReference>
<evidence type="ECO:0000256" key="1">
    <source>
        <dbReference type="ARBA" id="ARBA00001974"/>
    </source>
</evidence>
<protein>
    <submittedName>
        <fullName evidence="10">Acyl-CoA/acyl-ACP dehydrogenase</fullName>
    </submittedName>
</protein>
<dbReference type="InterPro" id="IPR046373">
    <property type="entry name" value="Acyl-CoA_Oxase/DH_mid-dom_sf"/>
</dbReference>
<keyword evidence="11" id="KW-1185">Reference proteome</keyword>
<dbReference type="SUPFAM" id="SSF47203">
    <property type="entry name" value="Acyl-CoA dehydrogenase C-terminal domain-like"/>
    <property type="match status" value="1"/>
</dbReference>
<name>A0A9J6PBB7_9PROT</name>
<dbReference type="PANTHER" id="PTHR43884">
    <property type="entry name" value="ACYL-COA DEHYDROGENASE"/>
    <property type="match status" value="1"/>
</dbReference>
<dbReference type="InterPro" id="IPR009075">
    <property type="entry name" value="AcylCo_DH/oxidase_C"/>
</dbReference>
<evidence type="ECO:0000256" key="4">
    <source>
        <dbReference type="ARBA" id="ARBA00022827"/>
    </source>
</evidence>
<dbReference type="RefSeq" id="WP_331283246.1">
    <property type="nucleotide sequence ID" value="NZ_JAMZFT010000001.1"/>
</dbReference>
<gene>
    <name evidence="10" type="ORF">NJQ99_03395</name>
</gene>
<evidence type="ECO:0000256" key="6">
    <source>
        <dbReference type="RuleBase" id="RU362125"/>
    </source>
</evidence>
<evidence type="ECO:0000256" key="5">
    <source>
        <dbReference type="ARBA" id="ARBA00023002"/>
    </source>
</evidence>
<dbReference type="PROSITE" id="PS00072">
    <property type="entry name" value="ACYL_COA_DH_1"/>
    <property type="match status" value="1"/>
</dbReference>
<dbReference type="InterPro" id="IPR037069">
    <property type="entry name" value="AcylCoA_DH/ox_N_sf"/>
</dbReference>
<dbReference type="GO" id="GO:0050660">
    <property type="term" value="F:flavin adenine dinucleotide binding"/>
    <property type="evidence" value="ECO:0007669"/>
    <property type="project" value="InterPro"/>
</dbReference>
<dbReference type="Pfam" id="PF00441">
    <property type="entry name" value="Acyl-CoA_dh_1"/>
    <property type="match status" value="1"/>
</dbReference>
<dbReference type="SUPFAM" id="SSF56645">
    <property type="entry name" value="Acyl-CoA dehydrogenase NM domain-like"/>
    <property type="match status" value="1"/>
</dbReference>
<dbReference type="InterPro" id="IPR036250">
    <property type="entry name" value="AcylCo_DH-like_C"/>
</dbReference>
<evidence type="ECO:0000313" key="11">
    <source>
        <dbReference type="Proteomes" id="UP001055804"/>
    </source>
</evidence>
<evidence type="ECO:0000256" key="3">
    <source>
        <dbReference type="ARBA" id="ARBA00022630"/>
    </source>
</evidence>
<dbReference type="PIRSF" id="PIRSF016578">
    <property type="entry name" value="HsaA"/>
    <property type="match status" value="1"/>
</dbReference>
<evidence type="ECO:0000259" key="9">
    <source>
        <dbReference type="Pfam" id="PF02771"/>
    </source>
</evidence>
<organism evidence="10 11">
    <name type="scientific">Futiania mangrovi</name>
    <dbReference type="NCBI Taxonomy" id="2959716"/>
    <lineage>
        <taxon>Bacteria</taxon>
        <taxon>Pseudomonadati</taxon>
        <taxon>Pseudomonadota</taxon>
        <taxon>Alphaproteobacteria</taxon>
        <taxon>Futianiales</taxon>
        <taxon>Futianiaceae</taxon>
        <taxon>Futiania</taxon>
    </lineage>
</organism>
<evidence type="ECO:0000259" key="8">
    <source>
        <dbReference type="Pfam" id="PF02770"/>
    </source>
</evidence>
<proteinExistence type="inferred from homology"/>
<dbReference type="Proteomes" id="UP001055804">
    <property type="component" value="Unassembled WGS sequence"/>
</dbReference>
<dbReference type="Pfam" id="PF02771">
    <property type="entry name" value="Acyl-CoA_dh_N"/>
    <property type="match status" value="1"/>
</dbReference>
<keyword evidence="3 6" id="KW-0285">Flavoprotein</keyword>
<feature type="domain" description="Acyl-CoA dehydrogenase/oxidase N-terminal" evidence="9">
    <location>
        <begin position="11"/>
        <end position="124"/>
    </location>
</feature>
<dbReference type="Gene3D" id="2.40.110.10">
    <property type="entry name" value="Butyryl-CoA Dehydrogenase, subunit A, domain 2"/>
    <property type="match status" value="1"/>
</dbReference>
<dbReference type="InterPro" id="IPR013786">
    <property type="entry name" value="AcylCoA_DH/ox_N"/>
</dbReference>
<evidence type="ECO:0000259" key="7">
    <source>
        <dbReference type="Pfam" id="PF00441"/>
    </source>
</evidence>
<dbReference type="Gene3D" id="1.10.540.10">
    <property type="entry name" value="Acyl-CoA dehydrogenase/oxidase, N-terminal domain"/>
    <property type="match status" value="1"/>
</dbReference>
<dbReference type="InterPro" id="IPR009100">
    <property type="entry name" value="AcylCoA_DH/oxidase_NM_dom_sf"/>
</dbReference>
<dbReference type="PANTHER" id="PTHR43884:SF12">
    <property type="entry name" value="ISOVALERYL-COA DEHYDROGENASE, MITOCHONDRIAL-RELATED"/>
    <property type="match status" value="1"/>
</dbReference>
<dbReference type="AlphaFoldDB" id="A0A9J6PBB7"/>
<dbReference type="GO" id="GO:0003995">
    <property type="term" value="F:acyl-CoA dehydrogenase activity"/>
    <property type="evidence" value="ECO:0007669"/>
    <property type="project" value="InterPro"/>
</dbReference>
<feature type="domain" description="Acyl-CoA oxidase/dehydrogenase middle" evidence="8">
    <location>
        <begin position="128"/>
        <end position="222"/>
    </location>
</feature>
<comment type="similarity">
    <text evidence="2 6">Belongs to the acyl-CoA dehydrogenase family.</text>
</comment>
<reference evidence="10" key="1">
    <citation type="submission" date="2022-06" db="EMBL/GenBank/DDBJ databases">
        <title>Isolation and Genomics of Futiania mangrovii gen. nov., sp. nov., a Rare and Metabolically-versatile member in the Class Alphaproteobacteria.</title>
        <authorList>
            <person name="Liu L."/>
            <person name="Huang W.-C."/>
            <person name="Pan J."/>
            <person name="Li J."/>
            <person name="Huang Y."/>
            <person name="Du H."/>
            <person name="Liu Y."/>
            <person name="Li M."/>
        </authorList>
    </citation>
    <scope>NUCLEOTIDE SEQUENCE</scope>
    <source>
        <strain evidence="10">FT118</strain>
    </source>
</reference>
<keyword evidence="5 6" id="KW-0560">Oxidoreductase</keyword>
<dbReference type="Pfam" id="PF02770">
    <property type="entry name" value="Acyl-CoA_dh_M"/>
    <property type="match status" value="1"/>
</dbReference>
<keyword evidence="4 6" id="KW-0274">FAD</keyword>
<dbReference type="FunFam" id="1.20.140.10:FF:000001">
    <property type="entry name" value="Acyl-CoA dehydrogenase"/>
    <property type="match status" value="1"/>
</dbReference>
<comment type="caution">
    <text evidence="10">The sequence shown here is derived from an EMBL/GenBank/DDBJ whole genome shotgun (WGS) entry which is preliminary data.</text>
</comment>
<evidence type="ECO:0000313" key="10">
    <source>
        <dbReference type="EMBL" id="MCP1335446.1"/>
    </source>
</evidence>